<organism evidence="1 2">
    <name type="scientific">Winogradskyella litorisediminis</name>
    <dbReference type="NCBI Taxonomy" id="1156618"/>
    <lineage>
        <taxon>Bacteria</taxon>
        <taxon>Pseudomonadati</taxon>
        <taxon>Bacteroidota</taxon>
        <taxon>Flavobacteriia</taxon>
        <taxon>Flavobacteriales</taxon>
        <taxon>Flavobacteriaceae</taxon>
        <taxon>Winogradskyella</taxon>
    </lineage>
</organism>
<keyword evidence="2" id="KW-1185">Reference proteome</keyword>
<accession>A0ABW3ND26</accession>
<protein>
    <submittedName>
        <fullName evidence="1">Uncharacterized protein</fullName>
    </submittedName>
</protein>
<evidence type="ECO:0000313" key="2">
    <source>
        <dbReference type="Proteomes" id="UP001597013"/>
    </source>
</evidence>
<proteinExistence type="predicted"/>
<sequence length="109" mass="12665">MNILNKSTLITNQKAYEFCESYIDHYLSTEGCYIPEAIKNKETINIIITDNKKQIIISLNNVKHILLNIEGYHNVKTNHEVMSRAHASFFQQIVYHKVSGTDIIEHYPI</sequence>
<name>A0ABW3ND26_9FLAO</name>
<comment type="caution">
    <text evidence="1">The sequence shown here is derived from an EMBL/GenBank/DDBJ whole genome shotgun (WGS) entry which is preliminary data.</text>
</comment>
<dbReference type="Proteomes" id="UP001597013">
    <property type="component" value="Unassembled WGS sequence"/>
</dbReference>
<gene>
    <name evidence="1" type="ORF">ACFQ1Q_13755</name>
</gene>
<dbReference type="RefSeq" id="WP_386132695.1">
    <property type="nucleotide sequence ID" value="NZ_JBHTJL010000019.1"/>
</dbReference>
<dbReference type="EMBL" id="JBHTJL010000019">
    <property type="protein sequence ID" value="MFD1064315.1"/>
    <property type="molecule type" value="Genomic_DNA"/>
</dbReference>
<evidence type="ECO:0000313" key="1">
    <source>
        <dbReference type="EMBL" id="MFD1064315.1"/>
    </source>
</evidence>
<reference evidence="2" key="1">
    <citation type="journal article" date="2019" name="Int. J. Syst. Evol. Microbiol.">
        <title>The Global Catalogue of Microorganisms (GCM) 10K type strain sequencing project: providing services to taxonomists for standard genome sequencing and annotation.</title>
        <authorList>
            <consortium name="The Broad Institute Genomics Platform"/>
            <consortium name="The Broad Institute Genome Sequencing Center for Infectious Disease"/>
            <person name="Wu L."/>
            <person name="Ma J."/>
        </authorList>
    </citation>
    <scope>NUCLEOTIDE SEQUENCE [LARGE SCALE GENOMIC DNA]</scope>
    <source>
        <strain evidence="2">CCUG 62215</strain>
    </source>
</reference>